<keyword evidence="1" id="KW-0472">Membrane</keyword>
<dbReference type="AlphaFoldDB" id="A0A7J9SB18"/>
<accession>A0A7J9SB18</accession>
<comment type="caution">
    <text evidence="2">The sequence shown here is derived from an EMBL/GenBank/DDBJ whole genome shotgun (WGS) entry which is preliminary data.</text>
</comment>
<sequence>MHCTECGSEVFENEKFCHNCGAKISRNFKTDMSITTNEVKEPAMQVKTIEAPKTAKVIAVTNDRKPTTMVKIIAIILSIFLPGVGHMILGGSYINKGLWIFIGTIACAVTSFLILPILILIGLWIYAIVDLAKVQTID</sequence>
<keyword evidence="1" id="KW-0812">Transmembrane</keyword>
<evidence type="ECO:0000313" key="3">
    <source>
        <dbReference type="Proteomes" id="UP000536195"/>
    </source>
</evidence>
<reference evidence="2 3" key="1">
    <citation type="submission" date="2020-08" db="EMBL/GenBank/DDBJ databases">
        <title>Genomic Encyclopedia of Type Strains, Phase IV (KMG-V): Genome sequencing to study the core and pangenomes of soil and plant-associated prokaryotes.</title>
        <authorList>
            <person name="Whitman W."/>
        </authorList>
    </citation>
    <scope>NUCLEOTIDE SEQUENCE [LARGE SCALE GENOMIC DNA]</scope>
    <source>
        <strain evidence="2 3">C11</strain>
    </source>
</reference>
<evidence type="ECO:0000313" key="2">
    <source>
        <dbReference type="EMBL" id="MBB6402198.1"/>
    </source>
</evidence>
<proteinExistence type="predicted"/>
<protein>
    <submittedName>
        <fullName evidence="2">TM2 domain-containing membrane protein YozV</fullName>
    </submittedName>
</protein>
<name>A0A7J9SB18_METMI</name>
<dbReference type="RefSeq" id="WP_184230608.1">
    <property type="nucleotide sequence ID" value="NZ_JACHEC010000003.1"/>
</dbReference>
<evidence type="ECO:0000256" key="1">
    <source>
        <dbReference type="SAM" id="Phobius"/>
    </source>
</evidence>
<keyword evidence="1" id="KW-1133">Transmembrane helix</keyword>
<feature type="transmembrane region" description="Helical" evidence="1">
    <location>
        <begin position="100"/>
        <end position="129"/>
    </location>
</feature>
<gene>
    <name evidence="2" type="ORF">HNP92_001520</name>
</gene>
<organism evidence="2 3">
    <name type="scientific">Methanococcus maripaludis</name>
    <name type="common">Methanococcus deltae</name>
    <dbReference type="NCBI Taxonomy" id="39152"/>
    <lineage>
        <taxon>Archaea</taxon>
        <taxon>Methanobacteriati</taxon>
        <taxon>Methanobacteriota</taxon>
        <taxon>Methanomada group</taxon>
        <taxon>Methanococci</taxon>
        <taxon>Methanococcales</taxon>
        <taxon>Methanococcaceae</taxon>
        <taxon>Methanococcus</taxon>
    </lineage>
</organism>
<feature type="transmembrane region" description="Helical" evidence="1">
    <location>
        <begin position="72"/>
        <end position="94"/>
    </location>
</feature>
<dbReference type="EMBL" id="JACHEC010000003">
    <property type="protein sequence ID" value="MBB6402198.1"/>
    <property type="molecule type" value="Genomic_DNA"/>
</dbReference>
<dbReference type="Proteomes" id="UP000536195">
    <property type="component" value="Unassembled WGS sequence"/>
</dbReference>